<reference evidence="3" key="1">
    <citation type="submission" date="2017-01" db="EMBL/GenBank/DDBJ databases">
        <authorList>
            <person name="Varghese N."/>
            <person name="Submissions S."/>
        </authorList>
    </citation>
    <scope>NUCLEOTIDE SEQUENCE [LARGE SCALE GENOMIC DNA]</scope>
    <source>
        <strain evidence="3">3bp</strain>
    </source>
</reference>
<proteinExistence type="predicted"/>
<feature type="region of interest" description="Disordered" evidence="1">
    <location>
        <begin position="1"/>
        <end position="68"/>
    </location>
</feature>
<sequence>MPEAAAGHRLAVGGPPRRAASRAPHPVASVAAGTMARVDEETEDPTAAPQRRAAPTAHPDDARLPRRPVGLLPLPRIARPDLASPHLTLVTLQSRDAYRTLLHDGVLRARPEHGEPGFREAYTWMGARMRDRLPTDGDGMLWAWARATRRALLQHARQARGEVLVVARVARERVLLSDYLDWHQVLNRSLNVVPLPGERDDAWERRFETVYEAWASEADAYRDVAWDAWPRELRATTETSWDAIFDLDAVPTTRPLQATVHELAVTDVVRAVQVS</sequence>
<evidence type="ECO:0000313" key="2">
    <source>
        <dbReference type="EMBL" id="SIQ73556.1"/>
    </source>
</evidence>
<dbReference type="InterPro" id="IPR024211">
    <property type="entry name" value="DUF3841"/>
</dbReference>
<name>A0A1N6V7G6_9MICO</name>
<protein>
    <submittedName>
        <fullName evidence="2">Uncharacterized protein</fullName>
    </submittedName>
</protein>
<dbReference type="EMBL" id="FTMI01000007">
    <property type="protein sequence ID" value="SIQ73556.1"/>
    <property type="molecule type" value="Genomic_DNA"/>
</dbReference>
<evidence type="ECO:0000256" key="1">
    <source>
        <dbReference type="SAM" id="MobiDB-lite"/>
    </source>
</evidence>
<evidence type="ECO:0000313" key="3">
    <source>
        <dbReference type="Proteomes" id="UP000186235"/>
    </source>
</evidence>
<organism evidence="2 3">
    <name type="scientific">Cellulosimicrobium aquatile</name>
    <dbReference type="NCBI Taxonomy" id="1612203"/>
    <lineage>
        <taxon>Bacteria</taxon>
        <taxon>Bacillati</taxon>
        <taxon>Actinomycetota</taxon>
        <taxon>Actinomycetes</taxon>
        <taxon>Micrococcales</taxon>
        <taxon>Promicromonosporaceae</taxon>
        <taxon>Cellulosimicrobium</taxon>
    </lineage>
</organism>
<feature type="compositionally biased region" description="Low complexity" evidence="1">
    <location>
        <begin position="11"/>
        <end position="32"/>
    </location>
</feature>
<dbReference type="Proteomes" id="UP000186235">
    <property type="component" value="Unassembled WGS sequence"/>
</dbReference>
<dbReference type="Pfam" id="PF12952">
    <property type="entry name" value="DUF3841"/>
    <property type="match status" value="1"/>
</dbReference>
<gene>
    <name evidence="2" type="ORF">SAMN05518682_3463</name>
</gene>
<keyword evidence="3" id="KW-1185">Reference proteome</keyword>
<feature type="compositionally biased region" description="Low complexity" evidence="1">
    <location>
        <begin position="45"/>
        <end position="57"/>
    </location>
</feature>
<accession>A0A1N6V7G6</accession>
<dbReference type="AlphaFoldDB" id="A0A1N6V7G6"/>